<dbReference type="InterPro" id="IPR048634">
    <property type="entry name" value="SecD_SecF_C"/>
</dbReference>
<dbReference type="EMBL" id="MAAO01000006">
    <property type="protein sequence ID" value="OUR97307.1"/>
    <property type="molecule type" value="Genomic_DNA"/>
</dbReference>
<comment type="caution">
    <text evidence="14">The sequence shown here is derived from an EMBL/GenBank/DDBJ whole genome shotgun (WGS) entry which is preliminary data.</text>
</comment>
<feature type="domain" description="SecDF P1 head subdomain" evidence="13">
    <location>
        <begin position="276"/>
        <end position="387"/>
    </location>
</feature>
<gene>
    <name evidence="10" type="primary">secD</name>
    <name evidence="14" type="ORF">A9Q84_13355</name>
</gene>
<evidence type="ECO:0000259" key="13">
    <source>
        <dbReference type="Pfam" id="PF22599"/>
    </source>
</evidence>
<dbReference type="InterPro" id="IPR055344">
    <property type="entry name" value="SecD_SecF_C_bact"/>
</dbReference>
<comment type="similarity">
    <text evidence="10">Belongs to the SecD/SecF family. SecD subfamily.</text>
</comment>
<dbReference type="Gene3D" id="3.30.1360.200">
    <property type="match status" value="1"/>
</dbReference>
<feature type="transmembrane region" description="Helical" evidence="10">
    <location>
        <begin position="434"/>
        <end position="453"/>
    </location>
</feature>
<dbReference type="NCBIfam" id="TIGR01129">
    <property type="entry name" value="secD"/>
    <property type="match status" value="1"/>
</dbReference>
<keyword evidence="7 10" id="KW-1133">Transmembrane helix</keyword>
<dbReference type="Pfam" id="PF21760">
    <property type="entry name" value="SecD_1st"/>
    <property type="match status" value="1"/>
</dbReference>
<feature type="transmembrane region" description="Helical" evidence="10">
    <location>
        <begin position="532"/>
        <end position="552"/>
    </location>
</feature>
<dbReference type="GO" id="GO:0015450">
    <property type="term" value="F:protein-transporting ATPase activity"/>
    <property type="evidence" value="ECO:0007669"/>
    <property type="project" value="InterPro"/>
</dbReference>
<evidence type="ECO:0000256" key="9">
    <source>
        <dbReference type="ARBA" id="ARBA00023136"/>
    </source>
</evidence>
<evidence type="ECO:0000259" key="12">
    <source>
        <dbReference type="Pfam" id="PF21760"/>
    </source>
</evidence>
<reference evidence="15" key="1">
    <citation type="journal article" date="2017" name="Proc. Natl. Acad. Sci. U.S.A.">
        <title>Simulation of Deepwater Horizon oil plume reveals substrate specialization within a complex community of hydrocarbon-degraders.</title>
        <authorList>
            <person name="Hu P."/>
            <person name="Dubinsky E.A."/>
            <person name="Probst A.J."/>
            <person name="Wang J."/>
            <person name="Sieber C.M.K."/>
            <person name="Tom L.M."/>
            <person name="Gardinali P."/>
            <person name="Banfield J.F."/>
            <person name="Atlas R.M."/>
            <person name="Andersen G.L."/>
        </authorList>
    </citation>
    <scope>NUCLEOTIDE SEQUENCE [LARGE SCALE GENOMIC DNA]</scope>
</reference>
<sequence length="570" mass="62982">MKRSWWYRFIFLILVTVISAVVILPTAMNFQEEGNYPVKSKINLGLDLQGGLYMILGIDFKKVYKEEVKGYGRKLESLLVDNGMSSTTGEMDLSDEMDPKINIVLTNPSDMDNAKAKIHEFYQGYIRITGDSGANLQVALTKVLKTQIEEQSVSKSIEVIRNRIDEFGVTEPEIISQGNDRIIIQLPGVKDIERAKDLIGKTAKLTFNLVNNEVSPVTIQGWINKAEATGIVFKKGERFSTYLNGMNDYLRAQKLLPKGWVLAFEKKVSKLTNELESKIPYLVEENTTLTGDALQDARVQIDQQKNEPYVSLEFKSAGAKLFEEITGANIGRQLAIILDGNVYSAPNIQSRIGGGRAQITLGSGGFNRVMKESRDLALVLRAGALPVQLDFLEQRTVGPSLGQDSIEKARFASFIACVVVFAFILFYYKVSGMVAIFTLTLNVLIVLACLVGLEATLTLPGIAGIALTIGMAVDANIIIYERIREEVRKGVGFYKAVESGFESAFWTIVDANITTALAGFCLLNFGTGPIRGFAVTLIIGIFATVYTSYFVGKLIFEFYMDKVEGKDLSI</sequence>
<evidence type="ECO:0000256" key="1">
    <source>
        <dbReference type="ARBA" id="ARBA00004651"/>
    </source>
</evidence>
<protein>
    <recommendedName>
        <fullName evidence="10">Protein translocase subunit SecD</fullName>
    </recommendedName>
</protein>
<dbReference type="SUPFAM" id="SSF82866">
    <property type="entry name" value="Multidrug efflux transporter AcrB transmembrane domain"/>
    <property type="match status" value="1"/>
</dbReference>
<comment type="function">
    <text evidence="10">Part of the Sec protein translocase complex. Interacts with the SecYEG preprotein conducting channel. SecDF uses the proton motive force (PMF) to complete protein translocation after the ATP-dependent function of SecA.</text>
</comment>
<dbReference type="InterPro" id="IPR048631">
    <property type="entry name" value="SecD_1st"/>
</dbReference>
<feature type="domain" description="Protein translocase subunit SecDF P1" evidence="12">
    <location>
        <begin position="153"/>
        <end position="211"/>
    </location>
</feature>
<keyword evidence="4" id="KW-0997">Cell inner membrane</keyword>
<feature type="transmembrane region" description="Helical" evidence="10">
    <location>
        <begin position="409"/>
        <end position="427"/>
    </location>
</feature>
<keyword evidence="8 10" id="KW-0811">Translocation</keyword>
<comment type="subcellular location">
    <subcellularLocation>
        <location evidence="1 10">Cell membrane</location>
        <topology evidence="1 10">Multi-pass membrane protein</topology>
    </subcellularLocation>
</comment>
<evidence type="ECO:0000256" key="5">
    <source>
        <dbReference type="ARBA" id="ARBA00022692"/>
    </source>
</evidence>
<comment type="subunit">
    <text evidence="10">Forms a complex with SecF. Part of the essential Sec protein translocation apparatus which comprises SecA, SecYEG and auxiliary proteins SecDF. Other proteins may also be involved.</text>
</comment>
<evidence type="ECO:0000256" key="10">
    <source>
        <dbReference type="HAMAP-Rule" id="MF_01463"/>
    </source>
</evidence>
<organism evidence="14 15">
    <name type="scientific">Halobacteriovorax marinus</name>
    <dbReference type="NCBI Taxonomy" id="97084"/>
    <lineage>
        <taxon>Bacteria</taxon>
        <taxon>Pseudomonadati</taxon>
        <taxon>Bdellovibrionota</taxon>
        <taxon>Bacteriovoracia</taxon>
        <taxon>Bacteriovoracales</taxon>
        <taxon>Halobacteriovoraceae</taxon>
        <taxon>Halobacteriovorax</taxon>
    </lineage>
</organism>
<dbReference type="HAMAP" id="MF_01463_B">
    <property type="entry name" value="SecD_B"/>
    <property type="match status" value="1"/>
</dbReference>
<comment type="caution">
    <text evidence="10">Lacks conserved residue(s) required for the propagation of feature annotation.</text>
</comment>
<dbReference type="Pfam" id="PF22599">
    <property type="entry name" value="SecDF_P1_head"/>
    <property type="match status" value="1"/>
</dbReference>
<evidence type="ECO:0000256" key="7">
    <source>
        <dbReference type="ARBA" id="ARBA00022989"/>
    </source>
</evidence>
<evidence type="ECO:0000256" key="8">
    <source>
        <dbReference type="ARBA" id="ARBA00023010"/>
    </source>
</evidence>
<dbReference type="FunFam" id="1.20.1640.10:FF:000004">
    <property type="entry name" value="Protein translocase subunit SecD"/>
    <property type="match status" value="1"/>
</dbReference>
<dbReference type="FunFam" id="3.30.1360.200:FF:000002">
    <property type="entry name" value="Preprotein translocase subunit SecD"/>
    <property type="match status" value="1"/>
</dbReference>
<keyword evidence="2 10" id="KW-0813">Transport</keyword>
<dbReference type="Pfam" id="PF02355">
    <property type="entry name" value="SecD_SecF_C"/>
    <property type="match status" value="1"/>
</dbReference>
<accession>A0A1Y5F8N7</accession>
<evidence type="ECO:0000256" key="6">
    <source>
        <dbReference type="ARBA" id="ARBA00022927"/>
    </source>
</evidence>
<evidence type="ECO:0000256" key="3">
    <source>
        <dbReference type="ARBA" id="ARBA00022475"/>
    </source>
</evidence>
<feature type="transmembrane region" description="Helical" evidence="10">
    <location>
        <begin position="459"/>
        <end position="483"/>
    </location>
</feature>
<dbReference type="InterPro" id="IPR022813">
    <property type="entry name" value="SecD/SecF_arch_bac"/>
</dbReference>
<feature type="domain" description="Protein export membrane protein SecD/SecF C-terminal" evidence="11">
    <location>
        <begin position="391"/>
        <end position="559"/>
    </location>
</feature>
<dbReference type="Gene3D" id="1.20.1640.10">
    <property type="entry name" value="Multidrug efflux transporter AcrB transmembrane domain"/>
    <property type="match status" value="1"/>
</dbReference>
<dbReference type="GO" id="GO:0043952">
    <property type="term" value="P:protein transport by the Sec complex"/>
    <property type="evidence" value="ECO:0007669"/>
    <property type="project" value="UniProtKB-UniRule"/>
</dbReference>
<dbReference type="GO" id="GO:0065002">
    <property type="term" value="P:intracellular protein transmembrane transport"/>
    <property type="evidence" value="ECO:0007669"/>
    <property type="project" value="UniProtKB-UniRule"/>
</dbReference>
<keyword evidence="3 10" id="KW-1003">Cell membrane</keyword>
<name>A0A1Y5F8N7_9BACT</name>
<dbReference type="GO" id="GO:0006605">
    <property type="term" value="P:protein targeting"/>
    <property type="evidence" value="ECO:0007669"/>
    <property type="project" value="UniProtKB-UniRule"/>
</dbReference>
<dbReference type="InterPro" id="IPR054384">
    <property type="entry name" value="SecDF_P1_head"/>
</dbReference>
<keyword evidence="5 10" id="KW-0812">Transmembrane</keyword>
<evidence type="ECO:0000313" key="15">
    <source>
        <dbReference type="Proteomes" id="UP000196531"/>
    </source>
</evidence>
<keyword evidence="9 10" id="KW-0472">Membrane</keyword>
<dbReference type="PANTHER" id="PTHR30081:SF1">
    <property type="entry name" value="PROTEIN TRANSLOCASE SUBUNIT SECD"/>
    <property type="match status" value="1"/>
</dbReference>
<evidence type="ECO:0000256" key="2">
    <source>
        <dbReference type="ARBA" id="ARBA00022448"/>
    </source>
</evidence>
<dbReference type="NCBIfam" id="TIGR00916">
    <property type="entry name" value="2A0604s01"/>
    <property type="match status" value="1"/>
</dbReference>
<keyword evidence="6 10" id="KW-0653">Protein transport</keyword>
<dbReference type="GO" id="GO:0005886">
    <property type="term" value="C:plasma membrane"/>
    <property type="evidence" value="ECO:0007669"/>
    <property type="project" value="UniProtKB-SubCell"/>
</dbReference>
<proteinExistence type="inferred from homology"/>
<evidence type="ECO:0000259" key="11">
    <source>
        <dbReference type="Pfam" id="PF02355"/>
    </source>
</evidence>
<feature type="transmembrane region" description="Helical" evidence="10">
    <location>
        <begin position="504"/>
        <end position="526"/>
    </location>
</feature>
<evidence type="ECO:0000313" key="14">
    <source>
        <dbReference type="EMBL" id="OUR97307.1"/>
    </source>
</evidence>
<evidence type="ECO:0000256" key="4">
    <source>
        <dbReference type="ARBA" id="ARBA00022519"/>
    </source>
</evidence>
<dbReference type="Proteomes" id="UP000196531">
    <property type="component" value="Unassembled WGS sequence"/>
</dbReference>
<dbReference type="InterPro" id="IPR005791">
    <property type="entry name" value="SecD"/>
</dbReference>
<dbReference type="AlphaFoldDB" id="A0A1Y5F8N7"/>
<dbReference type="Gene3D" id="3.30.70.3220">
    <property type="match status" value="1"/>
</dbReference>
<dbReference type="PANTHER" id="PTHR30081">
    <property type="entry name" value="PROTEIN-EXPORT MEMBRANE PROTEIN SEC"/>
    <property type="match status" value="1"/>
</dbReference>